<proteinExistence type="inferred from homology"/>
<organism evidence="7 8">
    <name type="scientific">Cohnella herbarum</name>
    <dbReference type="NCBI Taxonomy" id="2728023"/>
    <lineage>
        <taxon>Bacteria</taxon>
        <taxon>Bacillati</taxon>
        <taxon>Bacillota</taxon>
        <taxon>Bacilli</taxon>
        <taxon>Bacillales</taxon>
        <taxon>Paenibacillaceae</taxon>
        <taxon>Cohnella</taxon>
    </lineage>
</organism>
<evidence type="ECO:0000313" key="8">
    <source>
        <dbReference type="Proteomes" id="UP000502248"/>
    </source>
</evidence>
<dbReference type="CDD" id="cd05300">
    <property type="entry name" value="2-Hacid_dh_1"/>
    <property type="match status" value="1"/>
</dbReference>
<evidence type="ECO:0000256" key="2">
    <source>
        <dbReference type="ARBA" id="ARBA00023002"/>
    </source>
</evidence>
<dbReference type="AlphaFoldDB" id="A0A7Z2ZRC9"/>
<dbReference type="Gene3D" id="3.40.50.720">
    <property type="entry name" value="NAD(P)-binding Rossmann-like Domain"/>
    <property type="match status" value="2"/>
</dbReference>
<keyword evidence="3" id="KW-0520">NAD</keyword>
<keyword evidence="2 4" id="KW-0560">Oxidoreductase</keyword>
<dbReference type="SUPFAM" id="SSF52283">
    <property type="entry name" value="Formate/glycerate dehydrogenase catalytic domain-like"/>
    <property type="match status" value="1"/>
</dbReference>
<dbReference type="InterPro" id="IPR006139">
    <property type="entry name" value="D-isomer_2_OHA_DH_cat_dom"/>
</dbReference>
<name>A0A7Z2ZRC9_9BACL</name>
<feature type="domain" description="D-isomer specific 2-hydroxyacid dehydrogenase catalytic" evidence="5">
    <location>
        <begin position="9"/>
        <end position="309"/>
    </location>
</feature>
<dbReference type="GO" id="GO:0051287">
    <property type="term" value="F:NAD binding"/>
    <property type="evidence" value="ECO:0007669"/>
    <property type="project" value="InterPro"/>
</dbReference>
<sequence length="316" mass="35102">MSTLLILFELKPEQVQQIQSLVPDWTIISGQADTITDEQRRSAEVVLGWDSAMAGVLDSDCRLKWVQTSSAGVDKLPLDKFRELGIHLTSASGIHPISMAETLFAMLLSFNRNLHLAIRNQSQREWKVSERYDQLSGKTMGIIGVGTIGIEIARLAGAFGMRTVGIRRSADPLAGIDRMYGMEQLDDVLSQSDVVVNVLPYTEDTHHLFNAERFGKMRPSALFFNLGRGPSVDTDALVRALDDGNLRGAGLDVFETEPLPSEHPLWTMENVIITPHIGGWTSQYKQKVADILLHNLHAYITTGKPARNVVDFSRSY</sequence>
<dbReference type="SUPFAM" id="SSF51735">
    <property type="entry name" value="NAD(P)-binding Rossmann-fold domains"/>
    <property type="match status" value="1"/>
</dbReference>
<dbReference type="InterPro" id="IPR036291">
    <property type="entry name" value="NAD(P)-bd_dom_sf"/>
</dbReference>
<dbReference type="Pfam" id="PF00389">
    <property type="entry name" value="2-Hacid_dh"/>
    <property type="match status" value="1"/>
</dbReference>
<dbReference type="Pfam" id="PF02826">
    <property type="entry name" value="2-Hacid_dh_C"/>
    <property type="match status" value="1"/>
</dbReference>
<accession>A0A7Z2ZRC9</accession>
<evidence type="ECO:0000256" key="4">
    <source>
        <dbReference type="RuleBase" id="RU003719"/>
    </source>
</evidence>
<reference evidence="7 8" key="1">
    <citation type="submission" date="2020-04" db="EMBL/GenBank/DDBJ databases">
        <title>Genome sequencing of novel species.</title>
        <authorList>
            <person name="Heo J."/>
            <person name="Kim S.-J."/>
            <person name="Kim J.-S."/>
            <person name="Hong S.-B."/>
            <person name="Kwon S.-W."/>
        </authorList>
    </citation>
    <scope>NUCLEOTIDE SEQUENCE [LARGE SCALE GENOMIC DNA]</scope>
    <source>
        <strain evidence="7 8">MFER-1</strain>
    </source>
</reference>
<evidence type="ECO:0000259" key="6">
    <source>
        <dbReference type="Pfam" id="PF02826"/>
    </source>
</evidence>
<gene>
    <name evidence="7" type="ORF">HH215_00950</name>
</gene>
<comment type="similarity">
    <text evidence="1 4">Belongs to the D-isomer specific 2-hydroxyacid dehydrogenase family.</text>
</comment>
<dbReference type="GO" id="GO:0016616">
    <property type="term" value="F:oxidoreductase activity, acting on the CH-OH group of donors, NAD or NADP as acceptor"/>
    <property type="evidence" value="ECO:0007669"/>
    <property type="project" value="InterPro"/>
</dbReference>
<dbReference type="FunFam" id="3.40.50.720:FF:000363">
    <property type="entry name" value="D-isomer specific 2-hydroxyacid dehydrogenase"/>
    <property type="match status" value="1"/>
</dbReference>
<dbReference type="RefSeq" id="WP_169284164.1">
    <property type="nucleotide sequence ID" value="NZ_CP051680.1"/>
</dbReference>
<dbReference type="KEGG" id="cheb:HH215_00950"/>
<evidence type="ECO:0000259" key="5">
    <source>
        <dbReference type="Pfam" id="PF00389"/>
    </source>
</evidence>
<dbReference type="EMBL" id="CP051680">
    <property type="protein sequence ID" value="QJD87922.1"/>
    <property type="molecule type" value="Genomic_DNA"/>
</dbReference>
<protein>
    <submittedName>
        <fullName evidence="7">D-2-hydroxyacid dehydrogenase</fullName>
    </submittedName>
</protein>
<dbReference type="InterPro" id="IPR006140">
    <property type="entry name" value="D-isomer_DH_NAD-bd"/>
</dbReference>
<evidence type="ECO:0000256" key="3">
    <source>
        <dbReference type="ARBA" id="ARBA00023027"/>
    </source>
</evidence>
<dbReference type="PANTHER" id="PTHR43333">
    <property type="entry name" value="2-HACID_DH_C DOMAIN-CONTAINING PROTEIN"/>
    <property type="match status" value="1"/>
</dbReference>
<dbReference type="Proteomes" id="UP000502248">
    <property type="component" value="Chromosome"/>
</dbReference>
<evidence type="ECO:0000256" key="1">
    <source>
        <dbReference type="ARBA" id="ARBA00005854"/>
    </source>
</evidence>
<feature type="domain" description="D-isomer specific 2-hydroxyacid dehydrogenase NAD-binding" evidence="6">
    <location>
        <begin position="104"/>
        <end position="278"/>
    </location>
</feature>
<evidence type="ECO:0000313" key="7">
    <source>
        <dbReference type="EMBL" id="QJD87922.1"/>
    </source>
</evidence>
<dbReference type="PANTHER" id="PTHR43333:SF1">
    <property type="entry name" value="D-ISOMER SPECIFIC 2-HYDROXYACID DEHYDROGENASE NAD-BINDING DOMAIN-CONTAINING PROTEIN"/>
    <property type="match status" value="1"/>
</dbReference>
<keyword evidence="8" id="KW-1185">Reference proteome</keyword>